<dbReference type="AlphaFoldDB" id="A0A2C9W5I8"/>
<dbReference type="OMA" id="CEVPASG"/>
<sequence>MEAESTTVAREPVRHIQVGDNSSGSKAICSCGEGYTCVITRTTGPDAGKTYKCTGGCVCILGGTADEVPNLQEKLKSLGGGSAYCECGEGWTCVISKIEDPDSGKAGVECAGDCTCVTTTA</sequence>
<accession>A0A2C9W5I8</accession>
<proteinExistence type="predicted"/>
<dbReference type="OrthoDB" id="848208at2759"/>
<reference evidence="2" key="1">
    <citation type="journal article" date="2016" name="Nat. Biotechnol.">
        <title>Sequencing wild and cultivated cassava and related species reveals extensive interspecific hybridization and genetic diversity.</title>
        <authorList>
            <person name="Bredeson J.V."/>
            <person name="Lyons J.B."/>
            <person name="Prochnik S.E."/>
            <person name="Wu G.A."/>
            <person name="Ha C.M."/>
            <person name="Edsinger-Gonzales E."/>
            <person name="Grimwood J."/>
            <person name="Schmutz J."/>
            <person name="Rabbi I.Y."/>
            <person name="Egesi C."/>
            <person name="Nauluvula P."/>
            <person name="Lebot V."/>
            <person name="Ndunguru J."/>
            <person name="Mkamilo G."/>
            <person name="Bart R.S."/>
            <person name="Setter T.L."/>
            <person name="Gleadow R.M."/>
            <person name="Kulakow P."/>
            <person name="Ferguson M.E."/>
            <person name="Rounsley S."/>
            <person name="Rokhsar D.S."/>
        </authorList>
    </citation>
    <scope>NUCLEOTIDE SEQUENCE [LARGE SCALE GENOMIC DNA]</scope>
    <source>
        <strain evidence="2">cv. AM560-2</strain>
    </source>
</reference>
<keyword evidence="2" id="KW-1185">Reference proteome</keyword>
<comment type="caution">
    <text evidence="1">The sequence shown here is derived from an EMBL/GenBank/DDBJ whole genome shotgun (WGS) entry which is preliminary data.</text>
</comment>
<evidence type="ECO:0000313" key="1">
    <source>
        <dbReference type="EMBL" id="OAY54424.1"/>
    </source>
</evidence>
<dbReference type="EMBL" id="CM004389">
    <property type="protein sequence ID" value="OAY54424.1"/>
    <property type="molecule type" value="Genomic_DNA"/>
</dbReference>
<evidence type="ECO:0000313" key="2">
    <source>
        <dbReference type="Proteomes" id="UP000091857"/>
    </source>
</evidence>
<name>A0A2C9W5I8_MANES</name>
<protein>
    <submittedName>
        <fullName evidence="1">Uncharacterized protein</fullName>
    </submittedName>
</protein>
<organism evidence="1 2">
    <name type="scientific">Manihot esculenta</name>
    <name type="common">Cassava</name>
    <name type="synonym">Jatropha manihot</name>
    <dbReference type="NCBI Taxonomy" id="3983"/>
    <lineage>
        <taxon>Eukaryota</taxon>
        <taxon>Viridiplantae</taxon>
        <taxon>Streptophyta</taxon>
        <taxon>Embryophyta</taxon>
        <taxon>Tracheophyta</taxon>
        <taxon>Spermatophyta</taxon>
        <taxon>Magnoliopsida</taxon>
        <taxon>eudicotyledons</taxon>
        <taxon>Gunneridae</taxon>
        <taxon>Pentapetalae</taxon>
        <taxon>rosids</taxon>
        <taxon>fabids</taxon>
        <taxon>Malpighiales</taxon>
        <taxon>Euphorbiaceae</taxon>
        <taxon>Crotonoideae</taxon>
        <taxon>Manihoteae</taxon>
        <taxon>Manihot</taxon>
    </lineage>
</organism>
<dbReference type="Proteomes" id="UP000091857">
    <property type="component" value="Chromosome 3"/>
</dbReference>
<dbReference type="Gramene" id="Manes.03G073600.1.v8.1">
    <property type="protein sequence ID" value="Manes.03G073600.1.v8.1.CDS"/>
    <property type="gene ID" value="Manes.03G073600.v8.1"/>
</dbReference>
<gene>
    <name evidence="1" type="ORF">MANES_03G073600v8</name>
</gene>